<sequence length="51" mass="5868">MKVKCLKHVYSFAGELMYKEGDNYDVSIYKDMLSAQTRQMLPYPGVSNDCV</sequence>
<dbReference type="AlphaFoldDB" id="A0A1H8GYU5"/>
<evidence type="ECO:0000313" key="1">
    <source>
        <dbReference type="EMBL" id="SEN48408.1"/>
    </source>
</evidence>
<dbReference type="STRING" id="1333845.SAMN04487895_101671"/>
<proteinExistence type="predicted"/>
<gene>
    <name evidence="1" type="ORF">SAMN04487895_101671</name>
</gene>
<protein>
    <submittedName>
        <fullName evidence="1">Uncharacterized protein</fullName>
    </submittedName>
</protein>
<evidence type="ECO:0000313" key="2">
    <source>
        <dbReference type="Proteomes" id="UP000198809"/>
    </source>
</evidence>
<reference evidence="1 2" key="1">
    <citation type="submission" date="2016-10" db="EMBL/GenBank/DDBJ databases">
        <authorList>
            <person name="de Groot N.N."/>
        </authorList>
    </citation>
    <scope>NUCLEOTIDE SEQUENCE [LARGE SCALE GENOMIC DNA]</scope>
    <source>
        <strain evidence="1 2">CGMCC 1.10238</strain>
    </source>
</reference>
<accession>A0A1H8GYU5</accession>
<dbReference type="Proteomes" id="UP000198809">
    <property type="component" value="Unassembled WGS sequence"/>
</dbReference>
<organism evidence="1 2">
    <name type="scientific">Paenibacillus sophorae</name>
    <dbReference type="NCBI Taxonomy" id="1333845"/>
    <lineage>
        <taxon>Bacteria</taxon>
        <taxon>Bacillati</taxon>
        <taxon>Bacillota</taxon>
        <taxon>Bacilli</taxon>
        <taxon>Bacillales</taxon>
        <taxon>Paenibacillaceae</taxon>
        <taxon>Paenibacillus</taxon>
    </lineage>
</organism>
<dbReference type="EMBL" id="FODH01000001">
    <property type="protein sequence ID" value="SEN48408.1"/>
    <property type="molecule type" value="Genomic_DNA"/>
</dbReference>
<name>A0A1H8GYU5_9BACL</name>